<proteinExistence type="predicted"/>
<evidence type="ECO:0000313" key="2">
    <source>
        <dbReference type="EMBL" id="KAG6516738.1"/>
    </source>
</evidence>
<dbReference type="InterPro" id="IPR025558">
    <property type="entry name" value="DUF4283"/>
</dbReference>
<protein>
    <recommendedName>
        <fullName evidence="1">DUF4283 domain-containing protein</fullName>
    </recommendedName>
</protein>
<evidence type="ECO:0000259" key="1">
    <source>
        <dbReference type="Pfam" id="PF14111"/>
    </source>
</evidence>
<dbReference type="PANTHER" id="PTHR31286">
    <property type="entry name" value="GLYCINE-RICH CELL WALL STRUCTURAL PROTEIN 1.8-LIKE"/>
    <property type="match status" value="1"/>
</dbReference>
<dbReference type="AlphaFoldDB" id="A0A8J5LL29"/>
<dbReference type="Pfam" id="PF14111">
    <property type="entry name" value="DUF4283"/>
    <property type="match status" value="1"/>
</dbReference>
<evidence type="ECO:0000313" key="3">
    <source>
        <dbReference type="Proteomes" id="UP000734854"/>
    </source>
</evidence>
<sequence>MVVQVFRKLGLSSFYNVRFLRSGYVFMHLTSSEDMTCVWTRGVWFIGGVPLRAFKWSPHFSYSVESFVVPVWVQLPDLPIQMFNKESLFSATSIIRKPIKIDEATADCSRLSVAWVCVEIDLLKPKVEDFWIGIDCYANGKKPKPMWKYARTDANVDNEDLREIIYGRRNEKGKESTDVPKEILPGVVNTTEGVNQVWMQKKVNVNGMEEGFKEDNAVDGISVSSDDSEQDIYKQKASESICSGHVEEMARGIGELNDSVVEASTSSWTGAKLPRGEMRVANQKLADSNAAPQIGVVEVSENQNVSRMVDVTNMSVVDPVKYRVVGLDRLVSCQLNQVPNLSKQGRAFSSSASQKELQGVDMSKYVVDEDDPDYVDTGQLQRSSSLALEPSKVVNEAIHQNVSSSNVLMGASQHITRSKAKVQKQKLQFKLKHLKGYLKWWNSDVFGNIHDKDQAHLLKTLNMEEIFGKQKAVIRWIAEGDRNTKFFHNLVQKRRLAARISRIWENGVCLEKLELIQASGAEFFERLLSGEEDNLFSADLEHIPSVIISEENLGLLSPPTMEEVKHVVWEVGEDSATRSDGFSVAFYVACWEIIILDVYNVVLDFFQGGSFPKGMAATTIVLIPIKDNVQQWQDFSPISLCNASNKIISKLLANRFREQNTPWVNFLTKLYCGAISPVIVSLKGNASPCWRRMIKIRSIVENQIGWTVGGGRVRFWYDEWLDRGLLFKPCVLAGNPDALVSDFIEEQDWNLNKVRVVLPFSVAEEVADVAMRGGDTDMIWKLSSDGKFSMKSRGIVLGVFGSRW</sequence>
<dbReference type="PANTHER" id="PTHR31286:SF179">
    <property type="entry name" value="RNASE H TYPE-1 DOMAIN-CONTAINING PROTEIN"/>
    <property type="match status" value="1"/>
</dbReference>
<name>A0A8J5LL29_ZINOF</name>
<gene>
    <name evidence="2" type="ORF">ZIOFF_027212</name>
</gene>
<reference evidence="2 3" key="1">
    <citation type="submission" date="2020-08" db="EMBL/GenBank/DDBJ databases">
        <title>Plant Genome Project.</title>
        <authorList>
            <person name="Zhang R.-G."/>
        </authorList>
    </citation>
    <scope>NUCLEOTIDE SEQUENCE [LARGE SCALE GENOMIC DNA]</scope>
    <source>
        <tissue evidence="2">Rhizome</tissue>
    </source>
</reference>
<keyword evidence="3" id="KW-1185">Reference proteome</keyword>
<dbReference type="Proteomes" id="UP000734854">
    <property type="component" value="Unassembled WGS sequence"/>
</dbReference>
<dbReference type="InterPro" id="IPR040256">
    <property type="entry name" value="At4g02000-like"/>
</dbReference>
<comment type="caution">
    <text evidence="2">The sequence shown here is derived from an EMBL/GenBank/DDBJ whole genome shotgun (WGS) entry which is preliminary data.</text>
</comment>
<accession>A0A8J5LL29</accession>
<feature type="domain" description="DUF4283" evidence="1">
    <location>
        <begin position="16"/>
        <end position="61"/>
    </location>
</feature>
<dbReference type="EMBL" id="JACMSC010000007">
    <property type="protein sequence ID" value="KAG6516738.1"/>
    <property type="molecule type" value="Genomic_DNA"/>
</dbReference>
<organism evidence="2 3">
    <name type="scientific">Zingiber officinale</name>
    <name type="common">Ginger</name>
    <name type="synonym">Amomum zingiber</name>
    <dbReference type="NCBI Taxonomy" id="94328"/>
    <lineage>
        <taxon>Eukaryota</taxon>
        <taxon>Viridiplantae</taxon>
        <taxon>Streptophyta</taxon>
        <taxon>Embryophyta</taxon>
        <taxon>Tracheophyta</taxon>
        <taxon>Spermatophyta</taxon>
        <taxon>Magnoliopsida</taxon>
        <taxon>Liliopsida</taxon>
        <taxon>Zingiberales</taxon>
        <taxon>Zingiberaceae</taxon>
        <taxon>Zingiber</taxon>
    </lineage>
</organism>